<organism evidence="2">
    <name type="scientific">Tanacetum cinerariifolium</name>
    <name type="common">Dalmatian daisy</name>
    <name type="synonym">Chrysanthemum cinerariifolium</name>
    <dbReference type="NCBI Taxonomy" id="118510"/>
    <lineage>
        <taxon>Eukaryota</taxon>
        <taxon>Viridiplantae</taxon>
        <taxon>Streptophyta</taxon>
        <taxon>Embryophyta</taxon>
        <taxon>Tracheophyta</taxon>
        <taxon>Spermatophyta</taxon>
        <taxon>Magnoliopsida</taxon>
        <taxon>eudicotyledons</taxon>
        <taxon>Gunneridae</taxon>
        <taxon>Pentapetalae</taxon>
        <taxon>asterids</taxon>
        <taxon>campanulids</taxon>
        <taxon>Asterales</taxon>
        <taxon>Asteraceae</taxon>
        <taxon>Asteroideae</taxon>
        <taxon>Anthemideae</taxon>
        <taxon>Anthemidinae</taxon>
        <taxon>Tanacetum</taxon>
    </lineage>
</organism>
<comment type="caution">
    <text evidence="2">The sequence shown here is derived from an EMBL/GenBank/DDBJ whole genome shotgun (WGS) entry which is preliminary data.</text>
</comment>
<reference evidence="2" key="1">
    <citation type="journal article" date="2019" name="Sci. Rep.">
        <title>Draft genome of Tanacetum cinerariifolium, the natural source of mosquito coil.</title>
        <authorList>
            <person name="Yamashiro T."/>
            <person name="Shiraishi A."/>
            <person name="Satake H."/>
            <person name="Nakayama K."/>
        </authorList>
    </citation>
    <scope>NUCLEOTIDE SEQUENCE</scope>
</reference>
<feature type="non-terminal residue" evidence="2">
    <location>
        <position position="1"/>
    </location>
</feature>
<feature type="compositionally biased region" description="Acidic residues" evidence="1">
    <location>
        <begin position="23"/>
        <end position="56"/>
    </location>
</feature>
<name>A0A699UZL2_TANCI</name>
<proteinExistence type="predicted"/>
<gene>
    <name evidence="2" type="ORF">Tci_898698</name>
</gene>
<dbReference type="AlphaFoldDB" id="A0A699UZL2"/>
<feature type="region of interest" description="Disordered" evidence="1">
    <location>
        <begin position="12"/>
        <end position="56"/>
    </location>
</feature>
<evidence type="ECO:0000256" key="1">
    <source>
        <dbReference type="SAM" id="MobiDB-lite"/>
    </source>
</evidence>
<sequence length="142" mass="16232">ALHGFAPAVLDIPNNNNGWIEKEPEEDLEMEEKEEEEEEEEEDEEEMDIEDEIDDPEIIYPYEIEEDEDRDEATIGTITQTSYSVPPFSGTIYVGSKSSHKVFAPGPIGNNVHMLHRKVKGLAQQMFDRANTEYSTLKRLGE</sequence>
<evidence type="ECO:0000313" key="2">
    <source>
        <dbReference type="EMBL" id="GFD26729.1"/>
    </source>
</evidence>
<protein>
    <submittedName>
        <fullName evidence="2">Uncharacterized protein</fullName>
    </submittedName>
</protein>
<accession>A0A699UZL2</accession>
<dbReference type="EMBL" id="BKCJ011371407">
    <property type="protein sequence ID" value="GFD26729.1"/>
    <property type="molecule type" value="Genomic_DNA"/>
</dbReference>
<feature type="non-terminal residue" evidence="2">
    <location>
        <position position="142"/>
    </location>
</feature>